<organism evidence="2 3">
    <name type="scientific">Chenggangzhangella methanolivorans</name>
    <dbReference type="NCBI Taxonomy" id="1437009"/>
    <lineage>
        <taxon>Bacteria</taxon>
        <taxon>Pseudomonadati</taxon>
        <taxon>Pseudomonadota</taxon>
        <taxon>Alphaproteobacteria</taxon>
        <taxon>Hyphomicrobiales</taxon>
        <taxon>Methylopilaceae</taxon>
        <taxon>Chenggangzhangella</taxon>
    </lineage>
</organism>
<reference evidence="2" key="1">
    <citation type="submission" date="2021-08" db="EMBL/GenBank/DDBJ databases">
        <authorList>
            <person name="Zhang H."/>
            <person name="Xu M."/>
            <person name="Yu Z."/>
            <person name="Yang L."/>
            <person name="Cai Y."/>
        </authorList>
    </citation>
    <scope>NUCLEOTIDE SEQUENCE</scope>
    <source>
        <strain evidence="2">CHL1</strain>
    </source>
</reference>
<name>A0A9E6RA40_9HYPH</name>
<protein>
    <recommendedName>
        <fullName evidence="4">DNA (cytosine-5-)-methyltransferase</fullName>
    </recommendedName>
</protein>
<accession>A0A9E6RA40</accession>
<evidence type="ECO:0008006" key="4">
    <source>
        <dbReference type="Google" id="ProtNLM"/>
    </source>
</evidence>
<keyword evidence="3" id="KW-1185">Reference proteome</keyword>
<evidence type="ECO:0000313" key="3">
    <source>
        <dbReference type="Proteomes" id="UP000825701"/>
    </source>
</evidence>
<sequence length="136" mass="15762">MAKKTAGGQENFVLYRRGDGAMICRKTLAKEEERLHGLPDGWTDVPIVHRNGRRTRTSESSRSKLVGNSMQVPVFRWLGRRIEAALVEAWRGSRRSEDVRRLARWEEDRECFEVGERPEPEQPFDPRRFTLGRPAA</sequence>
<dbReference type="EMBL" id="CP081869">
    <property type="protein sequence ID" value="QZN99603.1"/>
    <property type="molecule type" value="Genomic_DNA"/>
</dbReference>
<dbReference type="Proteomes" id="UP000825701">
    <property type="component" value="Chromosome"/>
</dbReference>
<dbReference type="AlphaFoldDB" id="A0A9E6RA40"/>
<evidence type="ECO:0000313" key="2">
    <source>
        <dbReference type="EMBL" id="QZN99603.1"/>
    </source>
</evidence>
<dbReference type="SUPFAM" id="SSF53335">
    <property type="entry name" value="S-adenosyl-L-methionine-dependent methyltransferases"/>
    <property type="match status" value="1"/>
</dbReference>
<feature type="compositionally biased region" description="Basic and acidic residues" evidence="1">
    <location>
        <begin position="114"/>
        <end position="128"/>
    </location>
</feature>
<dbReference type="KEGG" id="cmet:K6K41_23370"/>
<proteinExistence type="predicted"/>
<evidence type="ECO:0000256" key="1">
    <source>
        <dbReference type="SAM" id="MobiDB-lite"/>
    </source>
</evidence>
<dbReference type="InterPro" id="IPR029063">
    <property type="entry name" value="SAM-dependent_MTases_sf"/>
</dbReference>
<dbReference type="RefSeq" id="WP_261402693.1">
    <property type="nucleotide sequence ID" value="NZ_CP081869.1"/>
</dbReference>
<gene>
    <name evidence="2" type="ORF">K6K41_23370</name>
</gene>
<feature type="region of interest" description="Disordered" evidence="1">
    <location>
        <begin position="114"/>
        <end position="136"/>
    </location>
</feature>